<feature type="compositionally biased region" description="Polar residues" evidence="2">
    <location>
        <begin position="29"/>
        <end position="41"/>
    </location>
</feature>
<dbReference type="InterPro" id="IPR051417">
    <property type="entry name" value="SDr/BOS_complex"/>
</dbReference>
<evidence type="ECO:0000256" key="2">
    <source>
        <dbReference type="SAM" id="MobiDB-lite"/>
    </source>
</evidence>
<dbReference type="InterPro" id="IPR008969">
    <property type="entry name" value="CarboxyPept-like_regulatory"/>
</dbReference>
<accession>A0ABU5H1M9</accession>
<reference evidence="3 4" key="1">
    <citation type="submission" date="2023-12" db="EMBL/GenBank/DDBJ databases">
        <title>the genome sequence of Hyalangium sp. s54d21.</title>
        <authorList>
            <person name="Zhang X."/>
        </authorList>
    </citation>
    <scope>NUCLEOTIDE SEQUENCE [LARGE SCALE GENOMIC DNA]</scope>
    <source>
        <strain evidence="4">s54d21</strain>
    </source>
</reference>
<dbReference type="PANTHER" id="PTHR23303:SF14">
    <property type="entry name" value="BOS COMPLEX SUBUNIT NOMO1-RELATED"/>
    <property type="match status" value="1"/>
</dbReference>
<dbReference type="Proteomes" id="UP001291309">
    <property type="component" value="Unassembled WGS sequence"/>
</dbReference>
<dbReference type="Pfam" id="PF13620">
    <property type="entry name" value="CarboxypepD_reg"/>
    <property type="match status" value="4"/>
</dbReference>
<protein>
    <submittedName>
        <fullName evidence="3">Carboxypeptidase regulatory-like domain-containing protein</fullName>
    </submittedName>
</protein>
<sequence>MKRRALVLGAVLVALAAGLWFLLGDSPAAESSQKESATSNAAPSPPRVKRGPPPRREEPPRAPTPEPSAEALPAAALEAEEELLGYVVSKRTGEPVALAEVILTPLAEQSESEEPLEVPEEEKLFTTSSETGEFFFTGLTPGRYHIEVRASGFVTKVLPSLPVPFGGRVTLDLGMGGHLEGQVLGVDGQPSVGAEVLAFSGRQEARARTDAQGGFTLEVPTGTYAISAHQGAHAGELEREVTVAEQQRVQGLRIYLGEGARVSGTVLHEDGTPLLGARVQAHSRQALATSGVAGTDERGAFSIAPLAASTYDLRVLVPTGDRLEHKGLSLSPGEHATVTFTYQPRGTLTVWVSGKKRDAAEPLVKVSALPAPGRLTGGDVQGVWHRWDGWKFEGLLPGRYRVEARRAPDQPAVEQSVHVSERPQRVLLLLPAEEAEDEPSTFTVEGRVVTRSGGLPDAPVRVTVHRIVGVGRSREFDADEQGHFRIELHRGLVRPLVHELTTRMPRRLGCETNGKLRITTEQNQEVTIVLETRAPELRLQVQDAEGRPFPNAPVMVNFEHSRVVGETDALGRLEVCFPPTTPPRFPLMIQALHARLAAVVEYARGEWTPVRLQPSLTVRGRVVSGSGAPVRRFGVAFFSEGLPRSGVEQDFTGDRFELREVPLGRSKLQVVDQEGRGATVSLDLRPGADVNLEILVSAGVPLEGRVVDATTRQPLEEVAVSLSATHHTVTRKDGRFRFRNVLPGEYLLQLSRRVRGGVTHPVQLMPGEALDLGDLPFAAQ</sequence>
<dbReference type="PANTHER" id="PTHR23303">
    <property type="entry name" value="CARBOXYPEPTIDASE REGULATORY REGION-CONTAINING"/>
    <property type="match status" value="1"/>
</dbReference>
<proteinExistence type="predicted"/>
<dbReference type="RefSeq" id="WP_321546087.1">
    <property type="nucleotide sequence ID" value="NZ_JAXIVS010000004.1"/>
</dbReference>
<evidence type="ECO:0000313" key="4">
    <source>
        <dbReference type="Proteomes" id="UP001291309"/>
    </source>
</evidence>
<dbReference type="SUPFAM" id="SSF49452">
    <property type="entry name" value="Starch-binding domain-like"/>
    <property type="match status" value="2"/>
</dbReference>
<dbReference type="InterPro" id="IPR013784">
    <property type="entry name" value="Carb-bd-like_fold"/>
</dbReference>
<keyword evidence="1" id="KW-0732">Signal</keyword>
<evidence type="ECO:0000256" key="1">
    <source>
        <dbReference type="ARBA" id="ARBA00022729"/>
    </source>
</evidence>
<dbReference type="EMBL" id="JAXIVS010000004">
    <property type="protein sequence ID" value="MDY7227360.1"/>
    <property type="molecule type" value="Genomic_DNA"/>
</dbReference>
<evidence type="ECO:0000313" key="3">
    <source>
        <dbReference type="EMBL" id="MDY7227360.1"/>
    </source>
</evidence>
<organism evidence="3 4">
    <name type="scientific">Hyalangium rubrum</name>
    <dbReference type="NCBI Taxonomy" id="3103134"/>
    <lineage>
        <taxon>Bacteria</taxon>
        <taxon>Pseudomonadati</taxon>
        <taxon>Myxococcota</taxon>
        <taxon>Myxococcia</taxon>
        <taxon>Myxococcales</taxon>
        <taxon>Cystobacterineae</taxon>
        <taxon>Archangiaceae</taxon>
        <taxon>Hyalangium</taxon>
    </lineage>
</organism>
<comment type="caution">
    <text evidence="3">The sequence shown here is derived from an EMBL/GenBank/DDBJ whole genome shotgun (WGS) entry which is preliminary data.</text>
</comment>
<gene>
    <name evidence="3" type="ORF">SYV04_13190</name>
</gene>
<keyword evidence="4" id="KW-1185">Reference proteome</keyword>
<dbReference type="Gene3D" id="2.60.40.1120">
    <property type="entry name" value="Carboxypeptidase-like, regulatory domain"/>
    <property type="match status" value="4"/>
</dbReference>
<dbReference type="SUPFAM" id="SSF49464">
    <property type="entry name" value="Carboxypeptidase regulatory domain-like"/>
    <property type="match status" value="2"/>
</dbReference>
<name>A0ABU5H1M9_9BACT</name>
<feature type="region of interest" description="Disordered" evidence="2">
    <location>
        <begin position="28"/>
        <end position="70"/>
    </location>
</feature>